<dbReference type="SUPFAM" id="SSF47473">
    <property type="entry name" value="EF-hand"/>
    <property type="match status" value="1"/>
</dbReference>
<dbReference type="GO" id="GO:0016787">
    <property type="term" value="F:hydrolase activity"/>
    <property type="evidence" value="ECO:0007669"/>
    <property type="project" value="InterPro"/>
</dbReference>
<accession>A0AAU9N8L2</accession>
<comment type="similarity">
    <text evidence="1">Belongs to the 'GDXG' lipolytic enzyme family.</text>
</comment>
<dbReference type="Pfam" id="PF07859">
    <property type="entry name" value="Abhydrolase_3"/>
    <property type="match status" value="1"/>
</dbReference>
<feature type="domain" description="EF-hand" evidence="3">
    <location>
        <begin position="405"/>
        <end position="440"/>
    </location>
</feature>
<evidence type="ECO:0000256" key="1">
    <source>
        <dbReference type="ARBA" id="ARBA00010515"/>
    </source>
</evidence>
<dbReference type="SMART" id="SM00054">
    <property type="entry name" value="EFh"/>
    <property type="match status" value="1"/>
</dbReference>
<gene>
    <name evidence="4" type="ORF">LVIROSA_LOCUS19343</name>
</gene>
<dbReference type="Gene3D" id="3.40.50.1820">
    <property type="entry name" value="alpha/beta hydrolase"/>
    <property type="match status" value="1"/>
</dbReference>
<reference evidence="4 5" key="1">
    <citation type="submission" date="2022-01" db="EMBL/GenBank/DDBJ databases">
        <authorList>
            <person name="Xiong W."/>
            <person name="Schranz E."/>
        </authorList>
    </citation>
    <scope>NUCLEOTIDE SEQUENCE [LARGE SCALE GENOMIC DNA]</scope>
</reference>
<dbReference type="Gene3D" id="1.10.238.10">
    <property type="entry name" value="EF-hand"/>
    <property type="match status" value="1"/>
</dbReference>
<name>A0AAU9N8L2_9ASTR</name>
<dbReference type="SUPFAM" id="SSF53474">
    <property type="entry name" value="alpha/beta-Hydrolases"/>
    <property type="match status" value="1"/>
</dbReference>
<comment type="caution">
    <text evidence="4">The sequence shown here is derived from an EMBL/GenBank/DDBJ whole genome shotgun (WGS) entry which is preliminary data.</text>
</comment>
<dbReference type="PROSITE" id="PS00018">
    <property type="entry name" value="EF_HAND_1"/>
    <property type="match status" value="2"/>
</dbReference>
<dbReference type="PROSITE" id="PS50222">
    <property type="entry name" value="EF_HAND_2"/>
    <property type="match status" value="2"/>
</dbReference>
<dbReference type="PANTHER" id="PTHR46971:SF4">
    <property type="entry name" value="OS08G0442300 PROTEIN"/>
    <property type="match status" value="1"/>
</dbReference>
<dbReference type="InterPro" id="IPR029058">
    <property type="entry name" value="AB_hydrolase_fold"/>
</dbReference>
<dbReference type="InterPro" id="IPR018247">
    <property type="entry name" value="EF_Hand_1_Ca_BS"/>
</dbReference>
<dbReference type="PANTHER" id="PTHR46971">
    <property type="entry name" value="CALCINEURIN B SUBUNIT (PROTEIN PHOSPHATASE 2B REGULATORY SUBUNIT)-LIKE PROTEIN"/>
    <property type="match status" value="1"/>
</dbReference>
<evidence type="ECO:0000313" key="5">
    <source>
        <dbReference type="Proteomes" id="UP001157418"/>
    </source>
</evidence>
<dbReference type="GO" id="GO:0005509">
    <property type="term" value="F:calcium ion binding"/>
    <property type="evidence" value="ECO:0007669"/>
    <property type="project" value="InterPro"/>
</dbReference>
<dbReference type="AlphaFoldDB" id="A0AAU9N8L2"/>
<protein>
    <recommendedName>
        <fullName evidence="3">EF-hand domain-containing protein</fullName>
    </recommendedName>
</protein>
<feature type="domain" description="EF-hand" evidence="3">
    <location>
        <begin position="469"/>
        <end position="504"/>
    </location>
</feature>
<keyword evidence="2" id="KW-0106">Calcium</keyword>
<evidence type="ECO:0000259" key="3">
    <source>
        <dbReference type="PROSITE" id="PS50222"/>
    </source>
</evidence>
<dbReference type="Proteomes" id="UP001157418">
    <property type="component" value="Unassembled WGS sequence"/>
</dbReference>
<keyword evidence="5" id="KW-1185">Reference proteome</keyword>
<dbReference type="InterPro" id="IPR011992">
    <property type="entry name" value="EF-hand-dom_pair"/>
</dbReference>
<proteinExistence type="inferred from homology"/>
<evidence type="ECO:0000256" key="2">
    <source>
        <dbReference type="ARBA" id="ARBA00022837"/>
    </source>
</evidence>
<evidence type="ECO:0000313" key="4">
    <source>
        <dbReference type="EMBL" id="CAH1432709.1"/>
    </source>
</evidence>
<sequence>MEAAAKTSASFTLSWRRRILFSVVSRALAAVSRRDGTVNRRILKFIDFRTPASSKPINGVKTYDIVVDSTRKLWFRVFVPTQQSIEDLPVIIFFHGGGFVFLAPDQDIYDAFCRRLSRKLPAIIVSVSYRLAPEHRYPDQHDDCFDVLKFLDAEENCSKSLPEKTNISRCFVAGDSAGGNLVHHVAQRACEFNFQRLKVNGMLAIQPFFGGEERTNSEKKFNGKAPLASLKQTDWYWNAIMPPGESYNRDHPVINVSGPMAVDISKLDFPATMVVVAGFDFLYDWQKRYCEWLKKSGVEVYLVEYTNMFHAFYVFPELPESEQLMWDVKEFIQNVLMKVNLKKTEMEKTVAKNEKLEKGGTYIHVRASKQKYKNLFEVMGNTSSMLTQYDIEEVQEHCNNTFSQQEIVSLYQRFCQLDRNSGGFISADEFLSVPEFAVNPLSQRLFRMIDGLNFKEFVLFLSAFSSRATLQHKVEFIFKVYDSDGNGKVAFSDLLDVLRDLTGQFISEQQREIVLTHVLEEAGYKKDSLLVQSDFMKILGNSGLKMEVEVPVD</sequence>
<dbReference type="InterPro" id="IPR013094">
    <property type="entry name" value="AB_hydrolase_3"/>
</dbReference>
<dbReference type="EMBL" id="CAKMRJ010003334">
    <property type="protein sequence ID" value="CAH1432709.1"/>
    <property type="molecule type" value="Genomic_DNA"/>
</dbReference>
<dbReference type="InterPro" id="IPR002048">
    <property type="entry name" value="EF_hand_dom"/>
</dbReference>
<organism evidence="4 5">
    <name type="scientific">Lactuca virosa</name>
    <dbReference type="NCBI Taxonomy" id="75947"/>
    <lineage>
        <taxon>Eukaryota</taxon>
        <taxon>Viridiplantae</taxon>
        <taxon>Streptophyta</taxon>
        <taxon>Embryophyta</taxon>
        <taxon>Tracheophyta</taxon>
        <taxon>Spermatophyta</taxon>
        <taxon>Magnoliopsida</taxon>
        <taxon>eudicotyledons</taxon>
        <taxon>Gunneridae</taxon>
        <taxon>Pentapetalae</taxon>
        <taxon>asterids</taxon>
        <taxon>campanulids</taxon>
        <taxon>Asterales</taxon>
        <taxon>Asteraceae</taxon>
        <taxon>Cichorioideae</taxon>
        <taxon>Cichorieae</taxon>
        <taxon>Lactucinae</taxon>
        <taxon>Lactuca</taxon>
    </lineage>
</organism>